<dbReference type="EMBL" id="CP036273">
    <property type="protein sequence ID" value="QDU23483.1"/>
    <property type="molecule type" value="Genomic_DNA"/>
</dbReference>
<dbReference type="RefSeq" id="WP_145243724.1">
    <property type="nucleotide sequence ID" value="NZ_CP036273.1"/>
</dbReference>
<dbReference type="SUPFAM" id="SSF109854">
    <property type="entry name" value="DinB/YfiT-like putative metalloenzymes"/>
    <property type="match status" value="1"/>
</dbReference>
<proteinExistence type="predicted"/>
<reference evidence="1 2" key="1">
    <citation type="submission" date="2019-02" db="EMBL/GenBank/DDBJ databases">
        <title>Deep-cultivation of Planctomycetes and their phenomic and genomic characterization uncovers novel biology.</title>
        <authorList>
            <person name="Wiegand S."/>
            <person name="Jogler M."/>
            <person name="Boedeker C."/>
            <person name="Pinto D."/>
            <person name="Vollmers J."/>
            <person name="Rivas-Marin E."/>
            <person name="Kohn T."/>
            <person name="Peeters S.H."/>
            <person name="Heuer A."/>
            <person name="Rast P."/>
            <person name="Oberbeckmann S."/>
            <person name="Bunk B."/>
            <person name="Jeske O."/>
            <person name="Meyerdierks A."/>
            <person name="Storesund J.E."/>
            <person name="Kallscheuer N."/>
            <person name="Luecker S."/>
            <person name="Lage O.M."/>
            <person name="Pohl T."/>
            <person name="Merkel B.J."/>
            <person name="Hornburger P."/>
            <person name="Mueller R.-W."/>
            <person name="Bruemmer F."/>
            <person name="Labrenz M."/>
            <person name="Spormann A.M."/>
            <person name="Op den Camp H."/>
            <person name="Overmann J."/>
            <person name="Amann R."/>
            <person name="Jetten M.S.M."/>
            <person name="Mascher T."/>
            <person name="Medema M.H."/>
            <person name="Devos D.P."/>
            <person name="Kaster A.-K."/>
            <person name="Ovreas L."/>
            <person name="Rohde M."/>
            <person name="Galperin M.Y."/>
            <person name="Jogler C."/>
        </authorList>
    </citation>
    <scope>NUCLEOTIDE SEQUENCE [LARGE SCALE GENOMIC DNA]</scope>
    <source>
        <strain evidence="1 2">ETA_A1</strain>
    </source>
</reference>
<keyword evidence="2" id="KW-1185">Reference proteome</keyword>
<name>A0A517Y177_9BACT</name>
<accession>A0A517Y177</accession>
<dbReference type="Pfam" id="PF07609">
    <property type="entry name" value="DUF1572"/>
    <property type="match status" value="1"/>
</dbReference>
<sequence length="170" mass="17804">MTDDTAALVGRELADELGQALGRIEHCLGQLTDAQAWWRPRADLNSVGNLVLHLTGNVRQLICSELGGAPDARDRQAEFDARGPVPRADLLAGLRAAVVDAAAVLTGPAAADWARACSFRGQPATAVGLAVRSVAHFRGHAQEVIHLTRTVLGDAYRFAGPPPGGTTRAG</sequence>
<dbReference type="KEGG" id="uli:ETAA1_54830"/>
<evidence type="ECO:0000313" key="1">
    <source>
        <dbReference type="EMBL" id="QDU23483.1"/>
    </source>
</evidence>
<organism evidence="1 2">
    <name type="scientific">Urbifossiella limnaea</name>
    <dbReference type="NCBI Taxonomy" id="2528023"/>
    <lineage>
        <taxon>Bacteria</taxon>
        <taxon>Pseudomonadati</taxon>
        <taxon>Planctomycetota</taxon>
        <taxon>Planctomycetia</taxon>
        <taxon>Gemmatales</taxon>
        <taxon>Gemmataceae</taxon>
        <taxon>Urbifossiella</taxon>
    </lineage>
</organism>
<dbReference type="InterPro" id="IPR034660">
    <property type="entry name" value="DinB/YfiT-like"/>
</dbReference>
<protein>
    <submittedName>
        <fullName evidence="1">DinB superfamily protein</fullName>
    </submittedName>
</protein>
<dbReference type="Proteomes" id="UP000319576">
    <property type="component" value="Chromosome"/>
</dbReference>
<evidence type="ECO:0000313" key="2">
    <source>
        <dbReference type="Proteomes" id="UP000319576"/>
    </source>
</evidence>
<dbReference type="OrthoDB" id="68731at2"/>
<dbReference type="AlphaFoldDB" id="A0A517Y177"/>
<dbReference type="InterPro" id="IPR011466">
    <property type="entry name" value="DUF1572"/>
</dbReference>
<gene>
    <name evidence="1" type="ORF">ETAA1_54830</name>
</gene>
<dbReference type="Gene3D" id="1.20.120.450">
    <property type="entry name" value="dinb family like domain"/>
    <property type="match status" value="1"/>
</dbReference>